<feature type="region of interest" description="Disordered" evidence="1">
    <location>
        <begin position="1"/>
        <end position="74"/>
    </location>
</feature>
<dbReference type="EMBL" id="JASSZA010000012">
    <property type="protein sequence ID" value="KAK2096954.1"/>
    <property type="molecule type" value="Genomic_DNA"/>
</dbReference>
<gene>
    <name evidence="2" type="ORF">P7K49_025988</name>
</gene>
<feature type="non-terminal residue" evidence="2">
    <location>
        <position position="1"/>
    </location>
</feature>
<comment type="caution">
    <text evidence="2">The sequence shown here is derived from an EMBL/GenBank/DDBJ whole genome shotgun (WGS) entry which is preliminary data.</text>
</comment>
<dbReference type="Proteomes" id="UP001266305">
    <property type="component" value="Unassembled WGS sequence"/>
</dbReference>
<evidence type="ECO:0000256" key="1">
    <source>
        <dbReference type="SAM" id="MobiDB-lite"/>
    </source>
</evidence>
<evidence type="ECO:0000313" key="3">
    <source>
        <dbReference type="Proteomes" id="UP001266305"/>
    </source>
</evidence>
<protein>
    <submittedName>
        <fullName evidence="2">Uncharacterized protein</fullName>
    </submittedName>
</protein>
<evidence type="ECO:0000313" key="2">
    <source>
        <dbReference type="EMBL" id="KAK2096954.1"/>
    </source>
</evidence>
<organism evidence="2 3">
    <name type="scientific">Saguinus oedipus</name>
    <name type="common">Cotton-top tamarin</name>
    <name type="synonym">Oedipomidas oedipus</name>
    <dbReference type="NCBI Taxonomy" id="9490"/>
    <lineage>
        <taxon>Eukaryota</taxon>
        <taxon>Metazoa</taxon>
        <taxon>Chordata</taxon>
        <taxon>Craniata</taxon>
        <taxon>Vertebrata</taxon>
        <taxon>Euteleostomi</taxon>
        <taxon>Mammalia</taxon>
        <taxon>Eutheria</taxon>
        <taxon>Euarchontoglires</taxon>
        <taxon>Primates</taxon>
        <taxon>Haplorrhini</taxon>
        <taxon>Platyrrhini</taxon>
        <taxon>Cebidae</taxon>
        <taxon>Callitrichinae</taxon>
        <taxon>Saguinus</taxon>
    </lineage>
</organism>
<reference evidence="2 3" key="1">
    <citation type="submission" date="2023-05" db="EMBL/GenBank/DDBJ databases">
        <title>B98-5 Cell Line De Novo Hybrid Assembly: An Optical Mapping Approach.</title>
        <authorList>
            <person name="Kananen K."/>
            <person name="Auerbach J.A."/>
            <person name="Kautto E."/>
            <person name="Blachly J.S."/>
        </authorList>
    </citation>
    <scope>NUCLEOTIDE SEQUENCE [LARGE SCALE GENOMIC DNA]</scope>
    <source>
        <strain evidence="2">B95-8</strain>
        <tissue evidence="2">Cell line</tissue>
    </source>
</reference>
<sequence length="74" mass="7601">RSLAAALSLAEQRRPTTPEGEISTPVKAGRTSPAPPALSRAPQGQAPGAGRRIGADWRETSPPGGQRATLASRC</sequence>
<name>A0ABQ9UJI4_SAGOE</name>
<keyword evidence="3" id="KW-1185">Reference proteome</keyword>
<feature type="non-terminal residue" evidence="2">
    <location>
        <position position="74"/>
    </location>
</feature>
<accession>A0ABQ9UJI4</accession>
<proteinExistence type="predicted"/>